<dbReference type="EMBL" id="LJXT01000079">
    <property type="protein sequence ID" value="KPQ13807.1"/>
    <property type="molecule type" value="Genomic_DNA"/>
</dbReference>
<protein>
    <submittedName>
        <fullName evidence="2">Uncharacterized protein</fullName>
    </submittedName>
</protein>
<gene>
    <name evidence="2" type="ORF">HLUCCX10_12050</name>
</gene>
<dbReference type="AlphaFoldDB" id="A0A0P7Y797"/>
<dbReference type="PATRIC" id="fig|1305737.6.peg.3029"/>
<feature type="chain" id="PRO_5006146022" evidence="1">
    <location>
        <begin position="26"/>
        <end position="69"/>
    </location>
</feature>
<feature type="signal peptide" evidence="1">
    <location>
        <begin position="1"/>
        <end position="25"/>
    </location>
</feature>
<comment type="caution">
    <text evidence="2">The sequence shown here is derived from an EMBL/GenBank/DDBJ whole genome shotgun (WGS) entry which is preliminary data.</text>
</comment>
<dbReference type="OrthoDB" id="827026at2"/>
<dbReference type="Proteomes" id="UP000050421">
    <property type="component" value="Unassembled WGS sequence"/>
</dbReference>
<evidence type="ECO:0000313" key="2">
    <source>
        <dbReference type="EMBL" id="KPQ13807.1"/>
    </source>
</evidence>
<sequence length="69" mass="7701">MKNFIKSICIGLLFLPMVMSQKSMAEPTVICCVENPWRDCAVVVYLDSDSNPINVNVAKGTEVRCPSYM</sequence>
<organism evidence="2 3">
    <name type="scientific">Algoriphagus marincola HL-49</name>
    <dbReference type="NCBI Taxonomy" id="1305737"/>
    <lineage>
        <taxon>Bacteria</taxon>
        <taxon>Pseudomonadati</taxon>
        <taxon>Bacteroidota</taxon>
        <taxon>Cytophagia</taxon>
        <taxon>Cytophagales</taxon>
        <taxon>Cyclobacteriaceae</taxon>
        <taxon>Algoriphagus</taxon>
    </lineage>
</organism>
<reference evidence="2 3" key="1">
    <citation type="submission" date="2015-09" db="EMBL/GenBank/DDBJ databases">
        <title>Identification and resolution of microdiversity through metagenomic sequencing of parallel consortia.</title>
        <authorList>
            <person name="Nelson W.C."/>
            <person name="Romine M.F."/>
            <person name="Lindemann S.R."/>
        </authorList>
    </citation>
    <scope>NUCLEOTIDE SEQUENCE [LARGE SCALE GENOMIC DNA]</scope>
    <source>
        <strain evidence="2">HL-49</strain>
    </source>
</reference>
<keyword evidence="1" id="KW-0732">Signal</keyword>
<proteinExistence type="predicted"/>
<evidence type="ECO:0000256" key="1">
    <source>
        <dbReference type="SAM" id="SignalP"/>
    </source>
</evidence>
<name>A0A0P7Y797_9BACT</name>
<accession>A0A0P7Y797</accession>
<evidence type="ECO:0000313" key="3">
    <source>
        <dbReference type="Proteomes" id="UP000050421"/>
    </source>
</evidence>